<evidence type="ECO:0000313" key="3">
    <source>
        <dbReference type="EMBL" id="SFB20915.1"/>
    </source>
</evidence>
<feature type="region of interest" description="Disordered" evidence="1">
    <location>
        <begin position="168"/>
        <end position="190"/>
    </location>
</feature>
<dbReference type="STRING" id="1120918.SAMN05216249_11337"/>
<feature type="domain" description="DUF4340" evidence="2">
    <location>
        <begin position="76"/>
        <end position="180"/>
    </location>
</feature>
<sequence length="190" mass="21037">MKKKTLTLIISLFFLVAFIAAYFAVSSYTKNKEEKETAKENENQVTLLTLESDDITEFSYPGSAGDLSFIKKDDNWTYEADSSIELSNDKVQDIADNFTSVIADRLVENDAKDLSTYGLESPSMTLTVSTSKGTTDKILIGDYNSTTGSYYAMINDKEDVYLLPSSFTSSFSSSVDDLKKEENSDKASSN</sequence>
<evidence type="ECO:0000256" key="1">
    <source>
        <dbReference type="SAM" id="MobiDB-lite"/>
    </source>
</evidence>
<accession>A0A1I0Z5M3</accession>
<evidence type="ECO:0000259" key="2">
    <source>
        <dbReference type="Pfam" id="PF14238"/>
    </source>
</evidence>
<dbReference type="OrthoDB" id="2004430at2"/>
<organism evidence="3 4">
    <name type="scientific">Acetitomaculum ruminis DSM 5522</name>
    <dbReference type="NCBI Taxonomy" id="1120918"/>
    <lineage>
        <taxon>Bacteria</taxon>
        <taxon>Bacillati</taxon>
        <taxon>Bacillota</taxon>
        <taxon>Clostridia</taxon>
        <taxon>Lachnospirales</taxon>
        <taxon>Lachnospiraceae</taxon>
        <taxon>Acetitomaculum</taxon>
    </lineage>
</organism>
<proteinExistence type="predicted"/>
<feature type="compositionally biased region" description="Basic and acidic residues" evidence="1">
    <location>
        <begin position="176"/>
        <end position="190"/>
    </location>
</feature>
<dbReference type="EMBL" id="FOJY01000013">
    <property type="protein sequence ID" value="SFB20915.1"/>
    <property type="molecule type" value="Genomic_DNA"/>
</dbReference>
<dbReference type="RefSeq" id="WP_092873007.1">
    <property type="nucleotide sequence ID" value="NZ_FOJY01000013.1"/>
</dbReference>
<keyword evidence="4" id="KW-1185">Reference proteome</keyword>
<dbReference type="Pfam" id="PF14238">
    <property type="entry name" value="DUF4340"/>
    <property type="match status" value="1"/>
</dbReference>
<reference evidence="3 4" key="1">
    <citation type="submission" date="2016-10" db="EMBL/GenBank/DDBJ databases">
        <authorList>
            <person name="de Groot N.N."/>
        </authorList>
    </citation>
    <scope>NUCLEOTIDE SEQUENCE [LARGE SCALE GENOMIC DNA]</scope>
    <source>
        <strain evidence="3 4">DSM 5522</strain>
    </source>
</reference>
<dbReference type="Proteomes" id="UP000198838">
    <property type="component" value="Unassembled WGS sequence"/>
</dbReference>
<gene>
    <name evidence="3" type="ORF">SAMN05216249_11337</name>
</gene>
<evidence type="ECO:0000313" key="4">
    <source>
        <dbReference type="Proteomes" id="UP000198838"/>
    </source>
</evidence>
<dbReference type="InterPro" id="IPR025641">
    <property type="entry name" value="DUF4340"/>
</dbReference>
<protein>
    <recommendedName>
        <fullName evidence="2">DUF4340 domain-containing protein</fullName>
    </recommendedName>
</protein>
<name>A0A1I0Z5M3_9FIRM</name>
<dbReference type="AlphaFoldDB" id="A0A1I0Z5M3"/>